<dbReference type="Proteomes" id="UP000268093">
    <property type="component" value="Unassembled WGS sequence"/>
</dbReference>
<accession>A0A432ZZ51</accession>
<reference evidence="1 2" key="1">
    <citation type="journal article" date="2018" name="New Phytol.">
        <title>Phylogenomics of Endogonaceae and evolution of mycorrhizas within Mucoromycota.</title>
        <authorList>
            <person name="Chang Y."/>
            <person name="Desiro A."/>
            <person name="Na H."/>
            <person name="Sandor L."/>
            <person name="Lipzen A."/>
            <person name="Clum A."/>
            <person name="Barry K."/>
            <person name="Grigoriev I.V."/>
            <person name="Martin F.M."/>
            <person name="Stajich J.E."/>
            <person name="Smith M.E."/>
            <person name="Bonito G."/>
            <person name="Spatafora J.W."/>
        </authorList>
    </citation>
    <scope>NUCLEOTIDE SEQUENCE [LARGE SCALE GENOMIC DNA]</scope>
    <source>
        <strain evidence="1 2">GMNB39</strain>
    </source>
</reference>
<evidence type="ECO:0000313" key="1">
    <source>
        <dbReference type="EMBL" id="RUO95782.1"/>
    </source>
</evidence>
<keyword evidence="2" id="KW-1185">Reference proteome</keyword>
<sequence length="69" mass="7502">MEAQRTRDGVKLMADGDKAASKGMFRKPDWDIAGGCYEKAGVAFKTGKAYDQAIQAYFKASDAMFKADA</sequence>
<evidence type="ECO:0000313" key="2">
    <source>
        <dbReference type="Proteomes" id="UP000268093"/>
    </source>
</evidence>
<dbReference type="SUPFAM" id="SSF48452">
    <property type="entry name" value="TPR-like"/>
    <property type="match status" value="1"/>
</dbReference>
<protein>
    <submittedName>
        <fullName evidence="1">Uncharacterized protein</fullName>
    </submittedName>
</protein>
<gene>
    <name evidence="1" type="ORF">BC936DRAFT_143237</name>
</gene>
<organism evidence="1 2">
    <name type="scientific">Jimgerdemannia flammicorona</name>
    <dbReference type="NCBI Taxonomy" id="994334"/>
    <lineage>
        <taxon>Eukaryota</taxon>
        <taxon>Fungi</taxon>
        <taxon>Fungi incertae sedis</taxon>
        <taxon>Mucoromycota</taxon>
        <taxon>Mucoromycotina</taxon>
        <taxon>Endogonomycetes</taxon>
        <taxon>Endogonales</taxon>
        <taxon>Endogonaceae</taxon>
        <taxon>Jimgerdemannia</taxon>
    </lineage>
</organism>
<dbReference type="EMBL" id="RBNI01025926">
    <property type="protein sequence ID" value="RUO95782.1"/>
    <property type="molecule type" value="Genomic_DNA"/>
</dbReference>
<name>A0A432ZZ51_9FUNG</name>
<comment type="caution">
    <text evidence="1">The sequence shown here is derived from an EMBL/GenBank/DDBJ whole genome shotgun (WGS) entry which is preliminary data.</text>
</comment>
<dbReference type="InterPro" id="IPR011990">
    <property type="entry name" value="TPR-like_helical_dom_sf"/>
</dbReference>
<dbReference type="OrthoDB" id="9984275at2759"/>
<dbReference type="Gene3D" id="1.25.40.10">
    <property type="entry name" value="Tetratricopeptide repeat domain"/>
    <property type="match status" value="1"/>
</dbReference>
<proteinExistence type="predicted"/>